<dbReference type="OrthoDB" id="9794015at2"/>
<dbReference type="RefSeq" id="WP_055188116.1">
    <property type="nucleotide sequence ID" value="NZ_FPBS01000001.1"/>
</dbReference>
<dbReference type="InterPro" id="IPR015424">
    <property type="entry name" value="PyrdxlP-dep_Trfase"/>
</dbReference>
<keyword evidence="2" id="KW-0663">Pyridoxal phosphate</keyword>
<accession>A0A0P7KK20</accession>
<feature type="domain" description="HTH gntR-type" evidence="6">
    <location>
        <begin position="10"/>
        <end position="78"/>
    </location>
</feature>
<dbReference type="InterPro" id="IPR036388">
    <property type="entry name" value="WH-like_DNA-bd_sf"/>
</dbReference>
<dbReference type="GO" id="GO:0003700">
    <property type="term" value="F:DNA-binding transcription factor activity"/>
    <property type="evidence" value="ECO:0007669"/>
    <property type="project" value="InterPro"/>
</dbReference>
<sequence>MWVPKLETDLTKHDAIVMALKKSIENGELLAGDRLPAQRQLAYALGVNLSTVTRAFTEATQQGLLQGETGRGTFISPSSKSAQLFARNASCRDMLDLSKISPPEIDHDSLRRLLLECAETGKDLFGYAMPEQIRQACNAARDWLAWRGYDLACGEIALTAGAQAALQAVLGNVMGPGQTLLTEEFTFPGLRTIAQSMGLRLQGVACDQQGLRPDDLAAVCKRVKAKTLVITPNIQNPTGTIMGVSRRARIAELVAEFGLTVVEDDVYGSYSGMPPFVSALPRGHILISSLSKCLSPALRFGFVAGQHPAVSSLQANPALTSWLTSPLPLIMTTQMICNKDAMRIADRQSEIVRARWAVLRRIFPNIQAHPATHLWLEVENEGQFIQKARDAGIEVVASDHFATSRTERNYIRCSLTSVRSIAELAHGFDTLKQLGARVPGNAPG</sequence>
<evidence type="ECO:0000256" key="5">
    <source>
        <dbReference type="ARBA" id="ARBA00023163"/>
    </source>
</evidence>
<comment type="caution">
    <text evidence="7">The sequence shown here is derived from an EMBL/GenBank/DDBJ whole genome shotgun (WGS) entry which is preliminary data.</text>
</comment>
<keyword evidence="4" id="KW-0238">DNA-binding</keyword>
<dbReference type="InterPro" id="IPR000524">
    <property type="entry name" value="Tscrpt_reg_HTH_GntR"/>
</dbReference>
<dbReference type="STRING" id="154981.AKJ29_15985"/>
<dbReference type="CDD" id="cd07377">
    <property type="entry name" value="WHTH_GntR"/>
    <property type="match status" value="1"/>
</dbReference>
<dbReference type="InterPro" id="IPR051446">
    <property type="entry name" value="HTH_trans_reg/aminotransferase"/>
</dbReference>
<dbReference type="Pfam" id="PF00155">
    <property type="entry name" value="Aminotran_1_2"/>
    <property type="match status" value="1"/>
</dbReference>
<dbReference type="GO" id="GO:0030170">
    <property type="term" value="F:pyridoxal phosphate binding"/>
    <property type="evidence" value="ECO:0007669"/>
    <property type="project" value="InterPro"/>
</dbReference>
<dbReference type="PANTHER" id="PTHR46577:SF1">
    <property type="entry name" value="HTH-TYPE TRANSCRIPTIONAL REGULATORY PROTEIN GABR"/>
    <property type="match status" value="1"/>
</dbReference>
<keyword evidence="3" id="KW-0805">Transcription regulation</keyword>
<dbReference type="Pfam" id="PF00392">
    <property type="entry name" value="GntR"/>
    <property type="match status" value="1"/>
</dbReference>
<evidence type="ECO:0000259" key="6">
    <source>
        <dbReference type="PROSITE" id="PS50949"/>
    </source>
</evidence>
<evidence type="ECO:0000256" key="3">
    <source>
        <dbReference type="ARBA" id="ARBA00023015"/>
    </source>
</evidence>
<evidence type="ECO:0000256" key="4">
    <source>
        <dbReference type="ARBA" id="ARBA00023125"/>
    </source>
</evidence>
<evidence type="ECO:0000313" key="7">
    <source>
        <dbReference type="EMBL" id="KPN64150.1"/>
    </source>
</evidence>
<dbReference type="InterPro" id="IPR015421">
    <property type="entry name" value="PyrdxlP-dep_Trfase_major"/>
</dbReference>
<dbReference type="CDD" id="cd00609">
    <property type="entry name" value="AAT_like"/>
    <property type="match status" value="1"/>
</dbReference>
<dbReference type="Proteomes" id="UP000050471">
    <property type="component" value="Unassembled WGS sequence"/>
</dbReference>
<dbReference type="SMART" id="SM00345">
    <property type="entry name" value="HTH_GNTR"/>
    <property type="match status" value="1"/>
</dbReference>
<comment type="similarity">
    <text evidence="1">In the C-terminal section; belongs to the class-I pyridoxal-phosphate-dependent aminotransferase family.</text>
</comment>
<dbReference type="GO" id="GO:0003677">
    <property type="term" value="F:DNA binding"/>
    <property type="evidence" value="ECO:0007669"/>
    <property type="project" value="UniProtKB-KW"/>
</dbReference>
<evidence type="ECO:0000256" key="1">
    <source>
        <dbReference type="ARBA" id="ARBA00005384"/>
    </source>
</evidence>
<name>A0A0P7KK20_9RHOB</name>
<gene>
    <name evidence="7" type="ORF">AKJ29_15985</name>
</gene>
<protein>
    <recommendedName>
        <fullName evidence="6">HTH gntR-type domain-containing protein</fullName>
    </recommendedName>
</protein>
<organism evidence="7 8">
    <name type="scientific">Aliiroseovarius crassostreae</name>
    <dbReference type="NCBI Taxonomy" id="154981"/>
    <lineage>
        <taxon>Bacteria</taxon>
        <taxon>Pseudomonadati</taxon>
        <taxon>Pseudomonadota</taxon>
        <taxon>Alphaproteobacteria</taxon>
        <taxon>Rhodobacterales</taxon>
        <taxon>Paracoccaceae</taxon>
        <taxon>Aliiroseovarius</taxon>
    </lineage>
</organism>
<reference evidence="7 8" key="1">
    <citation type="submission" date="2015-09" db="EMBL/GenBank/DDBJ databases">
        <title>Draft genome sequence of Aliiroseovarius crassostreae CV919-312TSm, the causative agent of Roseovarius Oyster Disease (formerly Juvenile Oyster Disease).</title>
        <authorList>
            <person name="Kessner L."/>
            <person name="Spinard E."/>
            <person name="Nelson D."/>
        </authorList>
    </citation>
    <scope>NUCLEOTIDE SEQUENCE [LARGE SCALE GENOMIC DNA]</scope>
    <source>
        <strain evidence="7 8">CV919-312</strain>
    </source>
</reference>
<dbReference type="Gene3D" id="1.10.10.10">
    <property type="entry name" value="Winged helix-like DNA-binding domain superfamily/Winged helix DNA-binding domain"/>
    <property type="match status" value="1"/>
</dbReference>
<keyword evidence="5" id="KW-0804">Transcription</keyword>
<dbReference type="SUPFAM" id="SSF46785">
    <property type="entry name" value="Winged helix' DNA-binding domain"/>
    <property type="match status" value="1"/>
</dbReference>
<dbReference type="AlphaFoldDB" id="A0A0P7KK20"/>
<proteinExistence type="inferred from homology"/>
<keyword evidence="8" id="KW-1185">Reference proteome</keyword>
<evidence type="ECO:0000256" key="2">
    <source>
        <dbReference type="ARBA" id="ARBA00022898"/>
    </source>
</evidence>
<dbReference type="PROSITE" id="PS50949">
    <property type="entry name" value="HTH_GNTR"/>
    <property type="match status" value="1"/>
</dbReference>
<dbReference type="InterPro" id="IPR004839">
    <property type="entry name" value="Aminotransferase_I/II_large"/>
</dbReference>
<dbReference type="SUPFAM" id="SSF53383">
    <property type="entry name" value="PLP-dependent transferases"/>
    <property type="match status" value="1"/>
</dbReference>
<dbReference type="InterPro" id="IPR036390">
    <property type="entry name" value="WH_DNA-bd_sf"/>
</dbReference>
<dbReference type="Gene3D" id="3.40.640.10">
    <property type="entry name" value="Type I PLP-dependent aspartate aminotransferase-like (Major domain)"/>
    <property type="match status" value="1"/>
</dbReference>
<dbReference type="EMBL" id="LKBA01000004">
    <property type="protein sequence ID" value="KPN64150.1"/>
    <property type="molecule type" value="Genomic_DNA"/>
</dbReference>
<dbReference type="PANTHER" id="PTHR46577">
    <property type="entry name" value="HTH-TYPE TRANSCRIPTIONAL REGULATORY PROTEIN GABR"/>
    <property type="match status" value="1"/>
</dbReference>
<evidence type="ECO:0000313" key="8">
    <source>
        <dbReference type="Proteomes" id="UP000050471"/>
    </source>
</evidence>